<keyword evidence="3" id="KW-1185">Reference proteome</keyword>
<proteinExistence type="predicted"/>
<keyword evidence="1" id="KW-0812">Transmembrane</keyword>
<accession>A0A4Y2LW63</accession>
<feature type="transmembrane region" description="Helical" evidence="1">
    <location>
        <begin position="27"/>
        <end position="50"/>
    </location>
</feature>
<name>A0A4Y2LW63_ARAVE</name>
<comment type="caution">
    <text evidence="2">The sequence shown here is derived from an EMBL/GenBank/DDBJ whole genome shotgun (WGS) entry which is preliminary data.</text>
</comment>
<evidence type="ECO:0000313" key="2">
    <source>
        <dbReference type="EMBL" id="GBN19055.1"/>
    </source>
</evidence>
<evidence type="ECO:0000256" key="1">
    <source>
        <dbReference type="SAM" id="Phobius"/>
    </source>
</evidence>
<keyword evidence="1" id="KW-0472">Membrane</keyword>
<dbReference type="AlphaFoldDB" id="A0A4Y2LW63"/>
<keyword evidence="1" id="KW-1133">Transmembrane helix</keyword>
<sequence length="127" mass="13836">MDQYLFWCILYLLEGWQFVDTPGSSSFFSQALNFFLVLGAILSPCTVVILGETELRRDLCVPTRKSLAYTGLAQLVLQAALAVLETVTLSAGELGIHPPKASLSHNGLISSFDHAGMPFVNVTHSIH</sequence>
<evidence type="ECO:0000313" key="3">
    <source>
        <dbReference type="Proteomes" id="UP000499080"/>
    </source>
</evidence>
<protein>
    <submittedName>
        <fullName evidence="2">Uncharacterized protein</fullName>
    </submittedName>
</protein>
<dbReference type="EMBL" id="BGPR01006442">
    <property type="protein sequence ID" value="GBN19055.1"/>
    <property type="molecule type" value="Genomic_DNA"/>
</dbReference>
<reference evidence="2 3" key="1">
    <citation type="journal article" date="2019" name="Sci. Rep.">
        <title>Orb-weaving spider Araneus ventricosus genome elucidates the spidroin gene catalogue.</title>
        <authorList>
            <person name="Kono N."/>
            <person name="Nakamura H."/>
            <person name="Ohtoshi R."/>
            <person name="Moran D.A.P."/>
            <person name="Shinohara A."/>
            <person name="Yoshida Y."/>
            <person name="Fujiwara M."/>
            <person name="Mori M."/>
            <person name="Tomita M."/>
            <person name="Arakawa K."/>
        </authorList>
    </citation>
    <scope>NUCLEOTIDE SEQUENCE [LARGE SCALE GENOMIC DNA]</scope>
</reference>
<dbReference type="Proteomes" id="UP000499080">
    <property type="component" value="Unassembled WGS sequence"/>
</dbReference>
<organism evidence="2 3">
    <name type="scientific">Araneus ventricosus</name>
    <name type="common">Orbweaver spider</name>
    <name type="synonym">Epeira ventricosa</name>
    <dbReference type="NCBI Taxonomy" id="182803"/>
    <lineage>
        <taxon>Eukaryota</taxon>
        <taxon>Metazoa</taxon>
        <taxon>Ecdysozoa</taxon>
        <taxon>Arthropoda</taxon>
        <taxon>Chelicerata</taxon>
        <taxon>Arachnida</taxon>
        <taxon>Araneae</taxon>
        <taxon>Araneomorphae</taxon>
        <taxon>Entelegynae</taxon>
        <taxon>Araneoidea</taxon>
        <taxon>Araneidae</taxon>
        <taxon>Araneus</taxon>
    </lineage>
</organism>
<gene>
    <name evidence="2" type="ORF">AVEN_183365_1</name>
</gene>